<evidence type="ECO:0000256" key="2">
    <source>
        <dbReference type="ARBA" id="ARBA00022679"/>
    </source>
</evidence>
<dbReference type="GO" id="GO:0003841">
    <property type="term" value="F:1-acylglycerol-3-phosphate O-acyltransferase activity"/>
    <property type="evidence" value="ECO:0007669"/>
    <property type="project" value="TreeGrafter"/>
</dbReference>
<dbReference type="STRING" id="1742972.COMA1_11441"/>
<evidence type="ECO:0000256" key="3">
    <source>
        <dbReference type="ARBA" id="ARBA00023315"/>
    </source>
</evidence>
<keyword evidence="3 6" id="KW-0012">Acyltransferase</keyword>
<evidence type="ECO:0000313" key="6">
    <source>
        <dbReference type="EMBL" id="CUS33959.1"/>
    </source>
</evidence>
<proteinExistence type="predicted"/>
<evidence type="ECO:0000313" key="7">
    <source>
        <dbReference type="Proteomes" id="UP000199032"/>
    </source>
</evidence>
<reference evidence="6 7" key="1">
    <citation type="submission" date="2015-10" db="EMBL/GenBank/DDBJ databases">
        <authorList>
            <person name="Gilbert D.G."/>
        </authorList>
    </citation>
    <scope>NUCLEOTIDE SEQUENCE [LARGE SCALE GENOMIC DNA]</scope>
    <source>
        <strain evidence="6">COMA1</strain>
    </source>
</reference>
<dbReference type="EC" id="2.3.-.-" evidence="6"/>
<keyword evidence="2 6" id="KW-0808">Transferase</keyword>
<dbReference type="OrthoDB" id="9803035at2"/>
<dbReference type="SUPFAM" id="SSF69593">
    <property type="entry name" value="Glycerol-3-phosphate (1)-acyltransferase"/>
    <property type="match status" value="1"/>
</dbReference>
<evidence type="ECO:0000256" key="1">
    <source>
        <dbReference type="ARBA" id="ARBA00005189"/>
    </source>
</evidence>
<keyword evidence="7" id="KW-1185">Reference proteome</keyword>
<dbReference type="EMBL" id="CZQA01000001">
    <property type="protein sequence ID" value="CUS33959.1"/>
    <property type="molecule type" value="Genomic_DNA"/>
</dbReference>
<evidence type="ECO:0000259" key="5">
    <source>
        <dbReference type="SMART" id="SM00563"/>
    </source>
</evidence>
<organism evidence="6 7">
    <name type="scientific">Candidatus Nitrospira nitrosa</name>
    <dbReference type="NCBI Taxonomy" id="1742972"/>
    <lineage>
        <taxon>Bacteria</taxon>
        <taxon>Pseudomonadati</taxon>
        <taxon>Nitrospirota</taxon>
        <taxon>Nitrospiria</taxon>
        <taxon>Nitrospirales</taxon>
        <taxon>Nitrospiraceae</taxon>
        <taxon>Nitrospira</taxon>
    </lineage>
</organism>
<dbReference type="SMART" id="SM00563">
    <property type="entry name" value="PlsC"/>
    <property type="match status" value="1"/>
</dbReference>
<dbReference type="Pfam" id="PF01553">
    <property type="entry name" value="Acyltransferase"/>
    <property type="match status" value="1"/>
</dbReference>
<comment type="pathway">
    <text evidence="1">Lipid metabolism.</text>
</comment>
<dbReference type="GO" id="GO:0006654">
    <property type="term" value="P:phosphatidic acid biosynthetic process"/>
    <property type="evidence" value="ECO:0007669"/>
    <property type="project" value="TreeGrafter"/>
</dbReference>
<feature type="domain" description="Phospholipid/glycerol acyltransferase" evidence="5">
    <location>
        <begin position="35"/>
        <end position="147"/>
    </location>
</feature>
<feature type="region of interest" description="Disordered" evidence="4">
    <location>
        <begin position="210"/>
        <end position="230"/>
    </location>
</feature>
<dbReference type="PANTHER" id="PTHR10434">
    <property type="entry name" value="1-ACYL-SN-GLYCEROL-3-PHOSPHATE ACYLTRANSFERASE"/>
    <property type="match status" value="1"/>
</dbReference>
<evidence type="ECO:0000256" key="4">
    <source>
        <dbReference type="SAM" id="MobiDB-lite"/>
    </source>
</evidence>
<dbReference type="InterPro" id="IPR002123">
    <property type="entry name" value="Plipid/glycerol_acylTrfase"/>
</dbReference>
<gene>
    <name evidence="6" type="ORF">COMA1_11441</name>
</gene>
<dbReference type="Proteomes" id="UP000199032">
    <property type="component" value="Unassembled WGS sequence"/>
</dbReference>
<dbReference type="CDD" id="cd07989">
    <property type="entry name" value="LPLAT_AGPAT-like"/>
    <property type="match status" value="1"/>
</dbReference>
<dbReference type="PANTHER" id="PTHR10434:SF11">
    <property type="entry name" value="1-ACYL-SN-GLYCEROL-3-PHOSPHATE ACYLTRANSFERASE"/>
    <property type="match status" value="1"/>
</dbReference>
<name>A0A0S4L8D5_9BACT</name>
<dbReference type="AlphaFoldDB" id="A0A0S4L8D5"/>
<protein>
    <submittedName>
        <fullName evidence="6">Putative Acyltransferase</fullName>
        <ecNumber evidence="6">2.3.-.-</ecNumber>
    </submittedName>
</protein>
<dbReference type="RefSeq" id="WP_090745689.1">
    <property type="nucleotide sequence ID" value="NZ_CZQA01000001.1"/>
</dbReference>
<feature type="compositionally biased region" description="Polar residues" evidence="4">
    <location>
        <begin position="217"/>
        <end position="230"/>
    </location>
</feature>
<accession>A0A0S4L8D5</accession>
<sequence length="230" mass="25179">MSGIVYGLLWVLARSVAWLCFRYRVEGQVPPTGGMLVAANHASYLDIPLLGCGMNRRAWYLGRHDLFPIPVLSGLLQSLGWIPVKLGRLDREAFGKAINLIRAGHVVVIFPEGGRTQDGHLRQPKAGIGVIVSQTGCPVVPAYLRGTFDVLPPGASWPRWRPVTVRLGAPITFDTGKQKERAETKQFYQLVSRTVIEHIAALGEVPIPTRKDDVASETPSRSTADAHNAE</sequence>